<gene>
    <name evidence="2" type="ORF">SK128_013070</name>
</gene>
<dbReference type="InterPro" id="IPR013783">
    <property type="entry name" value="Ig-like_fold"/>
</dbReference>
<evidence type="ECO:0000313" key="3">
    <source>
        <dbReference type="Proteomes" id="UP001381693"/>
    </source>
</evidence>
<dbReference type="InterPro" id="IPR036179">
    <property type="entry name" value="Ig-like_dom_sf"/>
</dbReference>
<dbReference type="InterPro" id="IPR007110">
    <property type="entry name" value="Ig-like_dom"/>
</dbReference>
<evidence type="ECO:0000259" key="1">
    <source>
        <dbReference type="PROSITE" id="PS50835"/>
    </source>
</evidence>
<dbReference type="PROSITE" id="PS50835">
    <property type="entry name" value="IG_LIKE"/>
    <property type="match status" value="1"/>
</dbReference>
<dbReference type="PANTHER" id="PTHR21261:SF15">
    <property type="entry name" value="BEATEN PATH IIIA, ISOFORM D-RELATED"/>
    <property type="match status" value="1"/>
</dbReference>
<sequence length="121" mass="13277">DYGATGVEIVVLERIGLDTGGVFKCEIMSEGNFQTEFKQANMTVMYLPEGAPRVTMAPDLQGQNISLGQTLKLNCTSPFGTPPPRLYWLINHQFVSVDVFMRRVEANEGSLVGKTPSRPIG</sequence>
<reference evidence="2 3" key="1">
    <citation type="submission" date="2023-11" db="EMBL/GenBank/DDBJ databases">
        <title>Halocaridina rubra genome assembly.</title>
        <authorList>
            <person name="Smith C."/>
        </authorList>
    </citation>
    <scope>NUCLEOTIDE SEQUENCE [LARGE SCALE GENOMIC DNA]</scope>
    <source>
        <strain evidence="2">EP-1</strain>
        <tissue evidence="2">Whole</tissue>
    </source>
</reference>
<dbReference type="Gene3D" id="2.60.40.10">
    <property type="entry name" value="Immunoglobulins"/>
    <property type="match status" value="1"/>
</dbReference>
<protein>
    <recommendedName>
        <fullName evidence="1">Ig-like domain-containing protein</fullName>
    </recommendedName>
</protein>
<evidence type="ECO:0000313" key="2">
    <source>
        <dbReference type="EMBL" id="KAK7084409.1"/>
    </source>
</evidence>
<name>A0AAN8XUF2_HALRR</name>
<dbReference type="SUPFAM" id="SSF48726">
    <property type="entry name" value="Immunoglobulin"/>
    <property type="match status" value="1"/>
</dbReference>
<comment type="caution">
    <text evidence="2">The sequence shown here is derived from an EMBL/GenBank/DDBJ whole genome shotgun (WGS) entry which is preliminary data.</text>
</comment>
<feature type="domain" description="Ig-like" evidence="1">
    <location>
        <begin position="52"/>
        <end position="89"/>
    </location>
</feature>
<keyword evidence="3" id="KW-1185">Reference proteome</keyword>
<dbReference type="PANTHER" id="PTHR21261">
    <property type="entry name" value="BEAT PROTEIN"/>
    <property type="match status" value="1"/>
</dbReference>
<proteinExistence type="predicted"/>
<dbReference type="Proteomes" id="UP001381693">
    <property type="component" value="Unassembled WGS sequence"/>
</dbReference>
<accession>A0AAN8XUF2</accession>
<dbReference type="EMBL" id="JAXCGZ010002108">
    <property type="protein sequence ID" value="KAK7084409.1"/>
    <property type="molecule type" value="Genomic_DNA"/>
</dbReference>
<feature type="non-terminal residue" evidence="2">
    <location>
        <position position="1"/>
    </location>
</feature>
<organism evidence="2 3">
    <name type="scientific">Halocaridina rubra</name>
    <name type="common">Hawaiian red shrimp</name>
    <dbReference type="NCBI Taxonomy" id="373956"/>
    <lineage>
        <taxon>Eukaryota</taxon>
        <taxon>Metazoa</taxon>
        <taxon>Ecdysozoa</taxon>
        <taxon>Arthropoda</taxon>
        <taxon>Crustacea</taxon>
        <taxon>Multicrustacea</taxon>
        <taxon>Malacostraca</taxon>
        <taxon>Eumalacostraca</taxon>
        <taxon>Eucarida</taxon>
        <taxon>Decapoda</taxon>
        <taxon>Pleocyemata</taxon>
        <taxon>Caridea</taxon>
        <taxon>Atyoidea</taxon>
        <taxon>Atyidae</taxon>
        <taxon>Halocaridina</taxon>
    </lineage>
</organism>
<dbReference type="AlphaFoldDB" id="A0AAN8XUF2"/>